<name>I2FWT5_USTHO</name>
<sequence>MHDPLATVPIPTIQARTTGWVSTHGDVDDFIQRNEDFAHSVGLGLCLYSSQMTTPPPPPSQPSPNPFEEEVKYQLKPNTATLFPGHPAQLKEKEALSETPFRIASNPNNKTVLRQVKKHLVHLQDMLNAHAIVIVRSVAIEVHKKGIPLVQAFVVRCAL</sequence>
<comment type="caution">
    <text evidence="1">The sequence shown here is derived from an EMBL/GenBank/DDBJ whole genome shotgun (WGS) entry which is preliminary data.</text>
</comment>
<reference evidence="1 2" key="1">
    <citation type="journal article" date="2012" name="Plant Cell">
        <title>Genome comparison of barley and maize smut fungi reveals targeted loss of RNA silencing components and species-specific presence of transposable elements.</title>
        <authorList>
            <person name="Laurie J.D."/>
            <person name="Ali S."/>
            <person name="Linning R."/>
            <person name="Mannhaupt G."/>
            <person name="Wong P."/>
            <person name="Gueldener U."/>
            <person name="Muensterkoetter M."/>
            <person name="Moore R."/>
            <person name="Kahmann R."/>
            <person name="Bakkeren G."/>
            <person name="Schirawski J."/>
        </authorList>
    </citation>
    <scope>NUCLEOTIDE SEQUENCE [LARGE SCALE GENOMIC DNA]</scope>
    <source>
        <strain evidence="2">Uh4875-4</strain>
    </source>
</reference>
<dbReference type="OrthoDB" id="273452at2759"/>
<proteinExistence type="predicted"/>
<evidence type="ECO:0000313" key="1">
    <source>
        <dbReference type="EMBL" id="CCF51378.1"/>
    </source>
</evidence>
<keyword evidence="2" id="KW-1185">Reference proteome</keyword>
<dbReference type="HOGENOM" id="CLU_1662120_0_0_1"/>
<protein>
    <submittedName>
        <fullName evidence="1">Uncharacterized protein</fullName>
    </submittedName>
</protein>
<dbReference type="Proteomes" id="UP000006174">
    <property type="component" value="Unassembled WGS sequence"/>
</dbReference>
<organism evidence="1 2">
    <name type="scientific">Ustilago hordei</name>
    <name type="common">Barley covered smut fungus</name>
    <dbReference type="NCBI Taxonomy" id="120017"/>
    <lineage>
        <taxon>Eukaryota</taxon>
        <taxon>Fungi</taxon>
        <taxon>Dikarya</taxon>
        <taxon>Basidiomycota</taxon>
        <taxon>Ustilaginomycotina</taxon>
        <taxon>Ustilaginomycetes</taxon>
        <taxon>Ustilaginales</taxon>
        <taxon>Ustilaginaceae</taxon>
        <taxon>Ustilago</taxon>
    </lineage>
</organism>
<dbReference type="AlphaFoldDB" id="I2FWT5"/>
<accession>I2FWT5</accession>
<gene>
    <name evidence="1" type="ORF">UHOR_05326</name>
</gene>
<evidence type="ECO:0000313" key="2">
    <source>
        <dbReference type="Proteomes" id="UP000006174"/>
    </source>
</evidence>
<dbReference type="EMBL" id="CAGI01000163">
    <property type="protein sequence ID" value="CCF51378.1"/>
    <property type="molecule type" value="Genomic_DNA"/>
</dbReference>